<comment type="caution">
    <text evidence="1">The sequence shown here is derived from an EMBL/GenBank/DDBJ whole genome shotgun (WGS) entry which is preliminary data.</text>
</comment>
<evidence type="ECO:0000313" key="1">
    <source>
        <dbReference type="EMBL" id="KAI4835197.1"/>
    </source>
</evidence>
<keyword evidence="2" id="KW-1185">Reference proteome</keyword>
<accession>A0ACB9Y263</accession>
<sequence>MNTRQIMHIFSYFVKNSIFVRIKTEAPTVRWGQNSNKLTLIVLIPSVLEEVVKFTEKLCFKKDEHQLTTNKKGENFKLNLHLLRPIIPEESTYSSLERGLKLKIRKKTKEPCWKRLTKENRKENFLIKDKNLSDPNDCEEAKDAWLGDYMFYKRKNKPKKTDDPTKKKDVLQNIIESLKDAHPNFSLHEY</sequence>
<organism evidence="1 2">
    <name type="scientific">Plasmodium brasilianum</name>
    <dbReference type="NCBI Taxonomy" id="5824"/>
    <lineage>
        <taxon>Eukaryota</taxon>
        <taxon>Sar</taxon>
        <taxon>Alveolata</taxon>
        <taxon>Apicomplexa</taxon>
        <taxon>Aconoidasida</taxon>
        <taxon>Haemosporida</taxon>
        <taxon>Plasmodiidae</taxon>
        <taxon>Plasmodium</taxon>
        <taxon>Plasmodium (Plasmodium)</taxon>
    </lineage>
</organism>
<gene>
    <name evidence="1" type="ORF">MKS88_005884</name>
</gene>
<protein>
    <submittedName>
        <fullName evidence="1">HSP20-like chaperone</fullName>
    </submittedName>
</protein>
<dbReference type="Proteomes" id="UP001056978">
    <property type="component" value="Chromosome 14"/>
</dbReference>
<dbReference type="EMBL" id="CM043782">
    <property type="protein sequence ID" value="KAI4835197.1"/>
    <property type="molecule type" value="Genomic_DNA"/>
</dbReference>
<proteinExistence type="predicted"/>
<reference evidence="1" key="1">
    <citation type="submission" date="2022-06" db="EMBL/GenBank/DDBJ databases">
        <title>The First Complete Genome of the Simian Malaria Parasite Plasmodium brasilianum.</title>
        <authorList>
            <person name="Bajic M."/>
            <person name="Ravishankar S."/>
        </authorList>
    </citation>
    <scope>NUCLEOTIDE SEQUENCE</scope>
    <source>
        <strain evidence="1">Bolivian I</strain>
    </source>
</reference>
<evidence type="ECO:0000313" key="2">
    <source>
        <dbReference type="Proteomes" id="UP001056978"/>
    </source>
</evidence>
<name>A0ACB9Y263_PLABR</name>